<dbReference type="Proteomes" id="UP000198598">
    <property type="component" value="Unassembled WGS sequence"/>
</dbReference>
<dbReference type="Gene3D" id="2.130.10.10">
    <property type="entry name" value="YVTN repeat-like/Quinoprotein amine dehydrogenase"/>
    <property type="match status" value="1"/>
</dbReference>
<feature type="chain" id="PRO_5011698724" evidence="1">
    <location>
        <begin position="23"/>
        <end position="381"/>
    </location>
</feature>
<feature type="signal peptide" evidence="1">
    <location>
        <begin position="1"/>
        <end position="22"/>
    </location>
</feature>
<feature type="domain" description="Pyrrolo-quinoline quinone repeat" evidence="2">
    <location>
        <begin position="35"/>
        <end position="147"/>
    </location>
</feature>
<dbReference type="SUPFAM" id="SSF50998">
    <property type="entry name" value="Quinoprotein alcohol dehydrogenase-like"/>
    <property type="match status" value="1"/>
</dbReference>
<evidence type="ECO:0000313" key="3">
    <source>
        <dbReference type="EMBL" id="SFF30546.1"/>
    </source>
</evidence>
<keyword evidence="1" id="KW-0732">Signal</keyword>
<organism evidence="3 4">
    <name type="scientific">Spirosoma endophyticum</name>
    <dbReference type="NCBI Taxonomy" id="662367"/>
    <lineage>
        <taxon>Bacteria</taxon>
        <taxon>Pseudomonadati</taxon>
        <taxon>Bacteroidota</taxon>
        <taxon>Cytophagia</taxon>
        <taxon>Cytophagales</taxon>
        <taxon>Cytophagaceae</taxon>
        <taxon>Spirosoma</taxon>
    </lineage>
</organism>
<dbReference type="STRING" id="662367.SAMN05216167_1455"/>
<evidence type="ECO:0000256" key="1">
    <source>
        <dbReference type="SAM" id="SignalP"/>
    </source>
</evidence>
<gene>
    <name evidence="3" type="ORF">SAMN05216167_1455</name>
</gene>
<name>A0A1I2HP93_9BACT</name>
<dbReference type="InterPro" id="IPR002372">
    <property type="entry name" value="PQQ_rpt_dom"/>
</dbReference>
<dbReference type="AlphaFoldDB" id="A0A1I2HP93"/>
<dbReference type="Gene3D" id="2.140.10.10">
    <property type="entry name" value="Quinoprotein alcohol dehydrogenase-like superfamily"/>
    <property type="match status" value="1"/>
</dbReference>
<accession>A0A1I2HP93</accession>
<dbReference type="PANTHER" id="PTHR34512">
    <property type="entry name" value="CELL SURFACE PROTEIN"/>
    <property type="match status" value="1"/>
</dbReference>
<sequence length="381" mass="40735">MLINRTAFRFVLIAAISLVAGACSERITLTPPDQPIQNATVFVGDQDRKFYALNALTGSPQWQATTPEIITSSPAVNQGMVYALSDHQLYAFDRQTGQKKWTFTTEDTGANAPSTLISRGGQVYFVGNFGRKLYALDALTGAKKWAVAAPGVDINGNPIGYGVPTATDQKVYIGSGDKVYVLDAQTGGTQQTLTFGGGIYGAPLVAEGTLFVGGYDGKLYARDALSGQPKWESTLGGWLVYVNLVGRTLYVNSWQEVFALDVSTGAQQWRFKPAISGNTGARTLTNGIVYGAYSLLDSPEAQLYALDATTGQKKGDSWAWPGGFNSRATRAIAVDGLVYAAGRDHTFYALDGTSGQIKWSFPTSGDITTSPCVVTQQGVFF</sequence>
<evidence type="ECO:0000313" key="4">
    <source>
        <dbReference type="Proteomes" id="UP000198598"/>
    </source>
</evidence>
<keyword evidence="4" id="KW-1185">Reference proteome</keyword>
<dbReference type="Pfam" id="PF13360">
    <property type="entry name" value="PQQ_2"/>
    <property type="match status" value="2"/>
</dbReference>
<dbReference type="RefSeq" id="WP_093835005.1">
    <property type="nucleotide sequence ID" value="NZ_FOLQ01000045.1"/>
</dbReference>
<evidence type="ECO:0000259" key="2">
    <source>
        <dbReference type="Pfam" id="PF13360"/>
    </source>
</evidence>
<dbReference type="PROSITE" id="PS51257">
    <property type="entry name" value="PROKAR_LIPOPROTEIN"/>
    <property type="match status" value="1"/>
</dbReference>
<dbReference type="Gene3D" id="2.40.10.480">
    <property type="match status" value="2"/>
</dbReference>
<reference evidence="3 4" key="1">
    <citation type="submission" date="2016-10" db="EMBL/GenBank/DDBJ databases">
        <authorList>
            <person name="de Groot N.N."/>
        </authorList>
    </citation>
    <scope>NUCLEOTIDE SEQUENCE [LARGE SCALE GENOMIC DNA]</scope>
    <source>
        <strain evidence="3 4">DSM 26130</strain>
    </source>
</reference>
<dbReference type="EMBL" id="FOLQ01000045">
    <property type="protein sequence ID" value="SFF30546.1"/>
    <property type="molecule type" value="Genomic_DNA"/>
</dbReference>
<dbReference type="PANTHER" id="PTHR34512:SF30">
    <property type="entry name" value="OUTER MEMBRANE PROTEIN ASSEMBLY FACTOR BAMB"/>
    <property type="match status" value="1"/>
</dbReference>
<dbReference type="SMART" id="SM00564">
    <property type="entry name" value="PQQ"/>
    <property type="match status" value="8"/>
</dbReference>
<feature type="domain" description="Pyrrolo-quinoline quinone repeat" evidence="2">
    <location>
        <begin position="178"/>
        <end position="313"/>
    </location>
</feature>
<dbReference type="InterPro" id="IPR018391">
    <property type="entry name" value="PQQ_b-propeller_rpt"/>
</dbReference>
<dbReference type="InterPro" id="IPR011047">
    <property type="entry name" value="Quinoprotein_ADH-like_sf"/>
</dbReference>
<proteinExistence type="predicted"/>
<protein>
    <submittedName>
        <fullName evidence="3">Outer membrane protein assembly factor BamB, contains PQQ-like beta-propeller repeat</fullName>
    </submittedName>
</protein>
<dbReference type="InterPro" id="IPR015943">
    <property type="entry name" value="WD40/YVTN_repeat-like_dom_sf"/>
</dbReference>
<dbReference type="OrthoDB" id="7012117at2"/>